<reference evidence="3 4" key="1">
    <citation type="submission" date="2020-08" db="EMBL/GenBank/DDBJ databases">
        <title>Edaphobacter telluris sp. nov. and Acidobacterium dinghuensis sp. nov., two acidobacteria isolated from forest soil.</title>
        <authorList>
            <person name="Fu J."/>
            <person name="Qiu L."/>
        </authorList>
    </citation>
    <scope>NUCLEOTIDE SEQUENCE [LARGE SCALE GENOMIC DNA]</scope>
    <source>
        <strain evidence="3">4Y35</strain>
    </source>
</reference>
<dbReference type="Pfam" id="PF23477">
    <property type="entry name" value="zf_Tbcl_2"/>
    <property type="match status" value="1"/>
</dbReference>
<dbReference type="AlphaFoldDB" id="A0A7G8BHA1"/>
<feature type="domain" description="Probable zinc-binding" evidence="1">
    <location>
        <begin position="5"/>
        <end position="47"/>
    </location>
</feature>
<dbReference type="Pfam" id="PF13451">
    <property type="entry name" value="zf_Tbcl"/>
    <property type="match status" value="1"/>
</dbReference>
<dbReference type="RefSeq" id="WP_186742878.1">
    <property type="nucleotide sequence ID" value="NZ_CP060394.1"/>
</dbReference>
<dbReference type="InterPro" id="IPR026363">
    <property type="entry name" value="CxxC-x17-CxxC_dom"/>
</dbReference>
<gene>
    <name evidence="3" type="ORF">H7849_23315</name>
</gene>
<dbReference type="KEGG" id="adin:H7849_23315"/>
<accession>A0A7G8BHA1</accession>
<protein>
    <submittedName>
        <fullName evidence="3">Zinc-ribbon domain containing protein</fullName>
    </submittedName>
</protein>
<dbReference type="EMBL" id="CP060394">
    <property type="protein sequence ID" value="QNI31921.1"/>
    <property type="molecule type" value="Genomic_DNA"/>
</dbReference>
<sequence>MEFVDKILKCVDCGNEFVFTAGEQLFFHDKQFRNDPKRCKLCKAKRASGGSAVRAETRTTCSECGHETTVPFKPTQGRPVLCRECFQRKRIVPVAAQQPPATL</sequence>
<keyword evidence="4" id="KW-1185">Reference proteome</keyword>
<dbReference type="InterPro" id="IPR025306">
    <property type="entry name" value="Zn-bnd_dom_prob"/>
</dbReference>
<evidence type="ECO:0000313" key="3">
    <source>
        <dbReference type="EMBL" id="QNI31921.1"/>
    </source>
</evidence>
<evidence type="ECO:0000259" key="2">
    <source>
        <dbReference type="Pfam" id="PF23477"/>
    </source>
</evidence>
<evidence type="ECO:0000259" key="1">
    <source>
        <dbReference type="Pfam" id="PF13451"/>
    </source>
</evidence>
<evidence type="ECO:0000313" key="4">
    <source>
        <dbReference type="Proteomes" id="UP000515312"/>
    </source>
</evidence>
<proteinExistence type="predicted"/>
<organism evidence="3 4">
    <name type="scientific">Alloacidobacterium dinghuense</name>
    <dbReference type="NCBI Taxonomy" id="2763107"/>
    <lineage>
        <taxon>Bacteria</taxon>
        <taxon>Pseudomonadati</taxon>
        <taxon>Acidobacteriota</taxon>
        <taxon>Terriglobia</taxon>
        <taxon>Terriglobales</taxon>
        <taxon>Acidobacteriaceae</taxon>
        <taxon>Alloacidobacterium</taxon>
    </lineage>
</organism>
<feature type="domain" description="CxxC-x17-CxxC" evidence="2">
    <location>
        <begin position="54"/>
        <end position="90"/>
    </location>
</feature>
<name>A0A7G8BHA1_9BACT</name>
<dbReference type="NCBIfam" id="TIGR04272">
    <property type="entry name" value="cxxc_cxxc_Mbark"/>
    <property type="match status" value="1"/>
</dbReference>
<dbReference type="Proteomes" id="UP000515312">
    <property type="component" value="Chromosome"/>
</dbReference>